<gene>
    <name evidence="2" type="ORF">OEZ60_07620</name>
</gene>
<dbReference type="Pfam" id="PF13302">
    <property type="entry name" value="Acetyltransf_3"/>
    <property type="match status" value="1"/>
</dbReference>
<proteinExistence type="predicted"/>
<evidence type="ECO:0000313" key="2">
    <source>
        <dbReference type="EMBL" id="MCU9847873.1"/>
    </source>
</evidence>
<name>A0ABT2X1Q0_9RHOB</name>
<dbReference type="SUPFAM" id="SSF55729">
    <property type="entry name" value="Acyl-CoA N-acyltransferases (Nat)"/>
    <property type="match status" value="1"/>
</dbReference>
<dbReference type="RefSeq" id="WP_263334757.1">
    <property type="nucleotide sequence ID" value="NZ_JAOVQO010000006.1"/>
</dbReference>
<evidence type="ECO:0000313" key="3">
    <source>
        <dbReference type="Proteomes" id="UP001209535"/>
    </source>
</evidence>
<keyword evidence="3" id="KW-1185">Reference proteome</keyword>
<dbReference type="PANTHER" id="PTHR43792:SF1">
    <property type="entry name" value="N-ACETYLTRANSFERASE DOMAIN-CONTAINING PROTEIN"/>
    <property type="match status" value="1"/>
</dbReference>
<dbReference type="InterPro" id="IPR000182">
    <property type="entry name" value="GNAT_dom"/>
</dbReference>
<accession>A0ABT2X1Q0</accession>
<feature type="domain" description="N-acetyltransferase" evidence="1">
    <location>
        <begin position="19"/>
        <end position="155"/>
    </location>
</feature>
<sequence>MTHRVTQDAEGRPVLWTERLRLRVPNDRDLSPSARFWASKRSHLMGGPWTYEKTRESYLDILDQWQRHGFSLFTVTFHDSDKGIGAIGPVYPETHPEPELGWSLWNEANEGRGLAFEAASAARDWFFATSGFRTAVSYTDPDNATSHRLCERLGAVVDPDARHPYGDEPTLTWRHDAGRAA</sequence>
<protein>
    <submittedName>
        <fullName evidence="2">GNAT family N-acetyltransferase</fullName>
    </submittedName>
</protein>
<dbReference type="InterPro" id="IPR016181">
    <property type="entry name" value="Acyl_CoA_acyltransferase"/>
</dbReference>
<organism evidence="2 3">
    <name type="scientific">Albidovulum salinarum</name>
    <dbReference type="NCBI Taxonomy" id="2984153"/>
    <lineage>
        <taxon>Bacteria</taxon>
        <taxon>Pseudomonadati</taxon>
        <taxon>Pseudomonadota</taxon>
        <taxon>Alphaproteobacteria</taxon>
        <taxon>Rhodobacterales</taxon>
        <taxon>Paracoccaceae</taxon>
        <taxon>Albidovulum</taxon>
    </lineage>
</organism>
<dbReference type="Proteomes" id="UP001209535">
    <property type="component" value="Unassembled WGS sequence"/>
</dbReference>
<dbReference type="InterPro" id="IPR051531">
    <property type="entry name" value="N-acetyltransferase"/>
</dbReference>
<evidence type="ECO:0000259" key="1">
    <source>
        <dbReference type="Pfam" id="PF13302"/>
    </source>
</evidence>
<dbReference type="Gene3D" id="3.40.630.30">
    <property type="match status" value="1"/>
</dbReference>
<dbReference type="EMBL" id="JAOVQO010000006">
    <property type="protein sequence ID" value="MCU9847873.1"/>
    <property type="molecule type" value="Genomic_DNA"/>
</dbReference>
<reference evidence="2 3" key="1">
    <citation type="submission" date="2022-10" db="EMBL/GenBank/DDBJ databases">
        <title>Defluviimonas sp. nov., isolated from ocean surface sediments.</title>
        <authorList>
            <person name="He W."/>
            <person name="Wang L."/>
            <person name="Zhang D.-F."/>
        </authorList>
    </citation>
    <scope>NUCLEOTIDE SEQUENCE [LARGE SCALE GENOMIC DNA]</scope>
    <source>
        <strain evidence="2 3">WL0024</strain>
    </source>
</reference>
<comment type="caution">
    <text evidence="2">The sequence shown here is derived from an EMBL/GenBank/DDBJ whole genome shotgun (WGS) entry which is preliminary data.</text>
</comment>
<dbReference type="PANTHER" id="PTHR43792">
    <property type="entry name" value="GNAT FAMILY, PUTATIVE (AFU_ORTHOLOGUE AFUA_3G00765)-RELATED-RELATED"/>
    <property type="match status" value="1"/>
</dbReference>